<evidence type="ECO:0000313" key="20">
    <source>
        <dbReference type="Proteomes" id="UP001272515"/>
    </source>
</evidence>
<dbReference type="Proteomes" id="UP001272515">
    <property type="component" value="Unassembled WGS sequence"/>
</dbReference>
<feature type="transmembrane region" description="Helical" evidence="18">
    <location>
        <begin position="191"/>
        <end position="207"/>
    </location>
</feature>
<comment type="function">
    <text evidence="16">Peptidoglycan polymerase that is essential for cell division.</text>
</comment>
<name>A0ABU3Z6R6_9FIRM</name>
<evidence type="ECO:0000256" key="5">
    <source>
        <dbReference type="ARBA" id="ARBA00022960"/>
    </source>
</evidence>
<evidence type="ECO:0000256" key="9">
    <source>
        <dbReference type="ARBA" id="ARBA00032370"/>
    </source>
</evidence>
<dbReference type="EC" id="2.4.99.28" evidence="14"/>
<dbReference type="Pfam" id="PF01098">
    <property type="entry name" value="FTSW_RODA_SPOVE"/>
    <property type="match status" value="1"/>
</dbReference>
<feature type="transmembrane region" description="Helical" evidence="18">
    <location>
        <begin position="21"/>
        <end position="42"/>
    </location>
</feature>
<comment type="catalytic activity">
    <reaction evidence="15">
        <text>[GlcNAc-(1-&gt;4)-Mur2Ac(oyl-L-Ala-gamma-D-Glu-L-Lys-D-Ala-D-Ala)](n)-di-trans,octa-cis-undecaprenyl diphosphate + beta-D-GlcNAc-(1-&gt;4)-Mur2Ac(oyl-L-Ala-gamma-D-Glu-L-Lys-D-Ala-D-Ala)-di-trans,octa-cis-undecaprenyl diphosphate = [GlcNAc-(1-&gt;4)-Mur2Ac(oyl-L-Ala-gamma-D-Glu-L-Lys-D-Ala-D-Ala)](n+1)-di-trans,octa-cis-undecaprenyl diphosphate + di-trans,octa-cis-undecaprenyl diphosphate + H(+)</text>
        <dbReference type="Rhea" id="RHEA:23708"/>
        <dbReference type="Rhea" id="RHEA-COMP:9602"/>
        <dbReference type="Rhea" id="RHEA-COMP:9603"/>
        <dbReference type="ChEBI" id="CHEBI:15378"/>
        <dbReference type="ChEBI" id="CHEBI:58405"/>
        <dbReference type="ChEBI" id="CHEBI:60033"/>
        <dbReference type="ChEBI" id="CHEBI:78435"/>
        <dbReference type="EC" id="2.4.99.28"/>
    </reaction>
</comment>
<feature type="transmembrane region" description="Helical" evidence="18">
    <location>
        <begin position="333"/>
        <end position="360"/>
    </location>
</feature>
<evidence type="ECO:0000256" key="1">
    <source>
        <dbReference type="ARBA" id="ARBA00004141"/>
    </source>
</evidence>
<dbReference type="InterPro" id="IPR001182">
    <property type="entry name" value="FtsW/RodA"/>
</dbReference>
<evidence type="ECO:0000256" key="2">
    <source>
        <dbReference type="ARBA" id="ARBA00022676"/>
    </source>
</evidence>
<accession>A0ABU3Z6R6</accession>
<evidence type="ECO:0000256" key="6">
    <source>
        <dbReference type="ARBA" id="ARBA00022984"/>
    </source>
</evidence>
<keyword evidence="8 18" id="KW-0472">Membrane</keyword>
<evidence type="ECO:0000313" key="19">
    <source>
        <dbReference type="EMBL" id="MDV5087406.1"/>
    </source>
</evidence>
<keyword evidence="6" id="KW-0573">Peptidoglycan synthesis</keyword>
<dbReference type="PROSITE" id="PS00428">
    <property type="entry name" value="FTSW_RODA_SPOVE"/>
    <property type="match status" value="1"/>
</dbReference>
<evidence type="ECO:0000256" key="13">
    <source>
        <dbReference type="ARBA" id="ARBA00041418"/>
    </source>
</evidence>
<dbReference type="EMBL" id="JAWJZB010000001">
    <property type="protein sequence ID" value="MDV5087406.1"/>
    <property type="molecule type" value="Genomic_DNA"/>
</dbReference>
<feature type="transmembrane region" description="Helical" evidence="18">
    <location>
        <begin position="130"/>
        <end position="148"/>
    </location>
</feature>
<feature type="transmembrane region" description="Helical" evidence="18">
    <location>
        <begin position="214"/>
        <end position="233"/>
    </location>
</feature>
<evidence type="ECO:0000256" key="15">
    <source>
        <dbReference type="ARBA" id="ARBA00049902"/>
    </source>
</evidence>
<keyword evidence="3" id="KW-0808">Transferase</keyword>
<sequence>MERSKSTSIWSKLFKNDLQGMLVPVIVLTFIGSINIFSATYVSSISSNDGLFGGLFGFFPKHLIFLAITGLIGILAYKIDYRKFQNPIFRRNIMFAVALLLILVKVIGTTINGAQRWIILGPISIQPSEFAKLAAIIWTASLLGTHKWRKPRPRRGREEILQYIGIRFGYMLPLLAWPVVFGGLTMLQPDMGTSVLIVMFSYMLIFLAGFDAKLFAATTLGLLPIGFMMARFSPYRWERLLSWFDPWPHAQDMGYQTVQGLLAVGSGGFLGQGFMQGTSKYFYLPEAHTDFAFAVWAQEFGFVGGIIVIAMIVMFTVYGMRIASEARDDFGRWLATGITMLISGQALFNIAMVCGVMPVTGVPLPFISYGGSSLLINFVAVGILGNIARRNVVGVKQIGKKEQLPSLREETQSRFRPNSARQTISR</sequence>
<comment type="similarity">
    <text evidence="11">Belongs to the SEDS family. FtsW subfamily.</text>
</comment>
<keyword evidence="20" id="KW-1185">Reference proteome</keyword>
<dbReference type="RefSeq" id="WP_317329255.1">
    <property type="nucleotide sequence ID" value="NZ_JAWJZA010000010.1"/>
</dbReference>
<feature type="compositionally biased region" description="Polar residues" evidence="17">
    <location>
        <begin position="414"/>
        <end position="426"/>
    </location>
</feature>
<evidence type="ECO:0000256" key="17">
    <source>
        <dbReference type="SAM" id="MobiDB-lite"/>
    </source>
</evidence>
<keyword evidence="7 18" id="KW-1133">Transmembrane helix</keyword>
<feature type="transmembrane region" description="Helical" evidence="18">
    <location>
        <begin position="62"/>
        <end position="81"/>
    </location>
</feature>
<gene>
    <name evidence="19" type="ORF">RVY80_00870</name>
</gene>
<dbReference type="PANTHER" id="PTHR30474">
    <property type="entry name" value="CELL CYCLE PROTEIN"/>
    <property type="match status" value="1"/>
</dbReference>
<comment type="caution">
    <text evidence="19">The sequence shown here is derived from an EMBL/GenBank/DDBJ whole genome shotgun (WGS) entry which is preliminary data.</text>
</comment>
<keyword evidence="2" id="KW-0328">Glycosyltransferase</keyword>
<evidence type="ECO:0000256" key="11">
    <source>
        <dbReference type="ARBA" id="ARBA00038053"/>
    </source>
</evidence>
<evidence type="ECO:0000256" key="16">
    <source>
        <dbReference type="ARBA" id="ARBA00049966"/>
    </source>
</evidence>
<evidence type="ECO:0000256" key="7">
    <source>
        <dbReference type="ARBA" id="ARBA00022989"/>
    </source>
</evidence>
<protein>
    <recommendedName>
        <fullName evidence="12">Probable peptidoglycan glycosyltransferase FtsW</fullName>
        <ecNumber evidence="14">2.4.99.28</ecNumber>
    </recommendedName>
    <alternativeName>
        <fullName evidence="13">Cell division protein FtsW</fullName>
    </alternativeName>
    <alternativeName>
        <fullName evidence="10">Cell wall polymerase</fullName>
    </alternativeName>
    <alternativeName>
        <fullName evidence="9">Peptidoglycan polymerase</fullName>
    </alternativeName>
</protein>
<feature type="transmembrane region" description="Helical" evidence="18">
    <location>
        <begin position="93"/>
        <end position="118"/>
    </location>
</feature>
<evidence type="ECO:0000256" key="12">
    <source>
        <dbReference type="ARBA" id="ARBA00041185"/>
    </source>
</evidence>
<keyword evidence="5" id="KW-0133">Cell shape</keyword>
<evidence type="ECO:0000256" key="3">
    <source>
        <dbReference type="ARBA" id="ARBA00022679"/>
    </source>
</evidence>
<proteinExistence type="inferred from homology"/>
<reference evidence="19 20" key="1">
    <citation type="submission" date="2023-10" db="EMBL/GenBank/DDBJ databases">
        <title>Veillonella sp. nov., isolated from a pig farm feces dump.</title>
        <authorList>
            <person name="Chang Y.-H."/>
        </authorList>
    </citation>
    <scope>NUCLEOTIDE SEQUENCE [LARGE SCALE GENOMIC DNA]</scope>
    <source>
        <strain evidence="19 20">YH-vei2233</strain>
    </source>
</reference>
<keyword evidence="4 18" id="KW-0812">Transmembrane</keyword>
<feature type="transmembrane region" description="Helical" evidence="18">
    <location>
        <begin position="160"/>
        <end position="179"/>
    </location>
</feature>
<comment type="subcellular location">
    <subcellularLocation>
        <location evidence="1">Membrane</location>
        <topology evidence="1">Multi-pass membrane protein</topology>
    </subcellularLocation>
</comment>
<organism evidence="19 20">
    <name type="scientific">Veillonella absiana</name>
    <dbReference type="NCBI Taxonomy" id="3079305"/>
    <lineage>
        <taxon>Bacteria</taxon>
        <taxon>Bacillati</taxon>
        <taxon>Bacillota</taxon>
        <taxon>Negativicutes</taxon>
        <taxon>Veillonellales</taxon>
        <taxon>Veillonellaceae</taxon>
        <taxon>Veillonella</taxon>
    </lineage>
</organism>
<dbReference type="InterPro" id="IPR018365">
    <property type="entry name" value="Cell_cycle_FtsW-rel_CS"/>
</dbReference>
<dbReference type="PANTHER" id="PTHR30474:SF2">
    <property type="entry name" value="PEPTIDOGLYCAN GLYCOSYLTRANSFERASE FTSW-RELATED"/>
    <property type="match status" value="1"/>
</dbReference>
<evidence type="ECO:0000256" key="10">
    <source>
        <dbReference type="ARBA" id="ARBA00033270"/>
    </source>
</evidence>
<feature type="transmembrane region" description="Helical" evidence="18">
    <location>
        <begin position="366"/>
        <end position="388"/>
    </location>
</feature>
<feature type="region of interest" description="Disordered" evidence="17">
    <location>
        <begin position="406"/>
        <end position="426"/>
    </location>
</feature>
<evidence type="ECO:0000256" key="8">
    <source>
        <dbReference type="ARBA" id="ARBA00023136"/>
    </source>
</evidence>
<evidence type="ECO:0000256" key="14">
    <source>
        <dbReference type="ARBA" id="ARBA00044770"/>
    </source>
</evidence>
<feature type="transmembrane region" description="Helical" evidence="18">
    <location>
        <begin position="300"/>
        <end position="321"/>
    </location>
</feature>
<evidence type="ECO:0000256" key="18">
    <source>
        <dbReference type="SAM" id="Phobius"/>
    </source>
</evidence>
<evidence type="ECO:0000256" key="4">
    <source>
        <dbReference type="ARBA" id="ARBA00022692"/>
    </source>
</evidence>